<dbReference type="Proteomes" id="UP000299102">
    <property type="component" value="Unassembled WGS sequence"/>
</dbReference>
<comment type="caution">
    <text evidence="1">The sequence shown here is derived from an EMBL/GenBank/DDBJ whole genome shotgun (WGS) entry which is preliminary data.</text>
</comment>
<accession>A0A4C1X006</accession>
<gene>
    <name evidence="1" type="ORF">EVAR_36774_1</name>
</gene>
<proteinExistence type="predicted"/>
<reference evidence="1 2" key="1">
    <citation type="journal article" date="2019" name="Commun. Biol.">
        <title>The bagworm genome reveals a unique fibroin gene that provides high tensile strength.</title>
        <authorList>
            <person name="Kono N."/>
            <person name="Nakamura H."/>
            <person name="Ohtoshi R."/>
            <person name="Tomita M."/>
            <person name="Numata K."/>
            <person name="Arakawa K."/>
        </authorList>
    </citation>
    <scope>NUCLEOTIDE SEQUENCE [LARGE SCALE GENOMIC DNA]</scope>
</reference>
<protein>
    <submittedName>
        <fullName evidence="1">Uncharacterized protein</fullName>
    </submittedName>
</protein>
<evidence type="ECO:0000313" key="2">
    <source>
        <dbReference type="Proteomes" id="UP000299102"/>
    </source>
</evidence>
<evidence type="ECO:0000313" key="1">
    <source>
        <dbReference type="EMBL" id="GBP57106.1"/>
    </source>
</evidence>
<sequence length="125" mass="14593">MQVEVHRRERQEDIRLSHGDGSECSLFTRSTCNERRMTFPRSSGHLRAESLNGLALNMLAQVELNVREGYGFFCMFSQSFRRCSWIFMLGVMMCLRCTVSEYSKKLTSWFSKEMVRIISVDADDE</sequence>
<dbReference type="EMBL" id="BGZK01000708">
    <property type="protein sequence ID" value="GBP57106.1"/>
    <property type="molecule type" value="Genomic_DNA"/>
</dbReference>
<name>A0A4C1X006_EUMVA</name>
<keyword evidence="2" id="KW-1185">Reference proteome</keyword>
<dbReference type="AlphaFoldDB" id="A0A4C1X006"/>
<organism evidence="1 2">
    <name type="scientific">Eumeta variegata</name>
    <name type="common">Bagworm moth</name>
    <name type="synonym">Eumeta japonica</name>
    <dbReference type="NCBI Taxonomy" id="151549"/>
    <lineage>
        <taxon>Eukaryota</taxon>
        <taxon>Metazoa</taxon>
        <taxon>Ecdysozoa</taxon>
        <taxon>Arthropoda</taxon>
        <taxon>Hexapoda</taxon>
        <taxon>Insecta</taxon>
        <taxon>Pterygota</taxon>
        <taxon>Neoptera</taxon>
        <taxon>Endopterygota</taxon>
        <taxon>Lepidoptera</taxon>
        <taxon>Glossata</taxon>
        <taxon>Ditrysia</taxon>
        <taxon>Tineoidea</taxon>
        <taxon>Psychidae</taxon>
        <taxon>Oiketicinae</taxon>
        <taxon>Eumeta</taxon>
    </lineage>
</organism>